<evidence type="ECO:0000313" key="3">
    <source>
        <dbReference type="Proteomes" id="UP000663888"/>
    </source>
</evidence>
<name>A0A8H3AHU3_9AGAM</name>
<feature type="region of interest" description="Disordered" evidence="1">
    <location>
        <begin position="115"/>
        <end position="153"/>
    </location>
</feature>
<dbReference type="AlphaFoldDB" id="A0A8H3AHU3"/>
<feature type="compositionally biased region" description="Polar residues" evidence="1">
    <location>
        <begin position="136"/>
        <end position="151"/>
    </location>
</feature>
<proteinExistence type="predicted"/>
<gene>
    <name evidence="2" type="ORF">RDB_LOCUS20787</name>
</gene>
<protein>
    <submittedName>
        <fullName evidence="2">Uncharacterized protein</fullName>
    </submittedName>
</protein>
<evidence type="ECO:0000313" key="2">
    <source>
        <dbReference type="EMBL" id="CAE6419098.1"/>
    </source>
</evidence>
<organism evidence="2 3">
    <name type="scientific">Rhizoctonia solani</name>
    <dbReference type="NCBI Taxonomy" id="456999"/>
    <lineage>
        <taxon>Eukaryota</taxon>
        <taxon>Fungi</taxon>
        <taxon>Dikarya</taxon>
        <taxon>Basidiomycota</taxon>
        <taxon>Agaricomycotina</taxon>
        <taxon>Agaricomycetes</taxon>
        <taxon>Cantharellales</taxon>
        <taxon>Ceratobasidiaceae</taxon>
        <taxon>Rhizoctonia</taxon>
    </lineage>
</organism>
<comment type="caution">
    <text evidence="2">The sequence shown here is derived from an EMBL/GenBank/DDBJ whole genome shotgun (WGS) entry which is preliminary data.</text>
</comment>
<reference evidence="2" key="1">
    <citation type="submission" date="2021-01" db="EMBL/GenBank/DDBJ databases">
        <authorList>
            <person name="Kaushik A."/>
        </authorList>
    </citation>
    <scope>NUCLEOTIDE SEQUENCE</scope>
    <source>
        <strain evidence="2">AG4-R118</strain>
    </source>
</reference>
<evidence type="ECO:0000256" key="1">
    <source>
        <dbReference type="SAM" id="MobiDB-lite"/>
    </source>
</evidence>
<sequence length="378" mass="42341">MIFPSICCLEDPFNSWDRRVKTAVLSCCTWCSHPNKAYTKELVFSRRHLARMVTKRSIRESSPAGIKPKHRKKAMIARGSSSRVSGYYPPAVVMSSDDEEIICTAVHIPGGYPALPANRSRSQNNSPTLPVEEESTSIGMSHTPSTRSISPESVPIRANMNSPVLCLVTQENFPLETCLVLRVSPELEGDMGSRLAHVWGFDSLEGLDFRLKNSSFNRMTLRMDFVPRLGSVYGGHWALVPDLGTLANISSQVKRANSLGRPALYLDEFPNDLRAYRYVPLRGDMDTFLRLTPGVKDGNGITRHTLHKFPFEGLELRSNVHPYFAIANAAQKAIHAWGGRSHIPQLPEELRTSLQVCMDIYTRWLKKRAMGTTTQARN</sequence>
<dbReference type="EMBL" id="CAJMWX010000513">
    <property type="protein sequence ID" value="CAE6419098.1"/>
    <property type="molecule type" value="Genomic_DNA"/>
</dbReference>
<feature type="compositionally biased region" description="Polar residues" evidence="1">
    <location>
        <begin position="119"/>
        <end position="128"/>
    </location>
</feature>
<dbReference type="Proteomes" id="UP000663888">
    <property type="component" value="Unassembled WGS sequence"/>
</dbReference>
<accession>A0A8H3AHU3</accession>